<keyword evidence="1" id="KW-0812">Transmembrane</keyword>
<organism evidence="2 3">
    <name type="scientific">Aureimonas pseudogalii</name>
    <dbReference type="NCBI Taxonomy" id="1744844"/>
    <lineage>
        <taxon>Bacteria</taxon>
        <taxon>Pseudomonadati</taxon>
        <taxon>Pseudomonadota</taxon>
        <taxon>Alphaproteobacteria</taxon>
        <taxon>Hyphomicrobiales</taxon>
        <taxon>Aurantimonadaceae</taxon>
        <taxon>Aureimonas</taxon>
    </lineage>
</organism>
<feature type="transmembrane region" description="Helical" evidence="1">
    <location>
        <begin position="182"/>
        <end position="200"/>
    </location>
</feature>
<comment type="caution">
    <text evidence="2">The sequence shown here is derived from an EMBL/GenBank/DDBJ whole genome shotgun (WGS) entry which is preliminary data.</text>
</comment>
<evidence type="ECO:0000313" key="3">
    <source>
        <dbReference type="Proteomes" id="UP000542776"/>
    </source>
</evidence>
<reference evidence="2 3" key="1">
    <citation type="submission" date="2020-08" db="EMBL/GenBank/DDBJ databases">
        <title>Genomic Encyclopedia of Type Strains, Phase IV (KMG-IV): sequencing the most valuable type-strain genomes for metagenomic binning, comparative biology and taxonomic classification.</title>
        <authorList>
            <person name="Goeker M."/>
        </authorList>
    </citation>
    <scope>NUCLEOTIDE SEQUENCE [LARGE SCALE GENOMIC DNA]</scope>
    <source>
        <strain evidence="2 3">DSM 102238</strain>
    </source>
</reference>
<feature type="transmembrane region" description="Helical" evidence="1">
    <location>
        <begin position="270"/>
        <end position="288"/>
    </location>
</feature>
<proteinExistence type="predicted"/>
<dbReference type="AlphaFoldDB" id="A0A7W6MK63"/>
<feature type="transmembrane region" description="Helical" evidence="1">
    <location>
        <begin position="413"/>
        <end position="433"/>
    </location>
</feature>
<keyword evidence="3" id="KW-1185">Reference proteome</keyword>
<dbReference type="Proteomes" id="UP000542776">
    <property type="component" value="Unassembled WGS sequence"/>
</dbReference>
<gene>
    <name evidence="2" type="ORF">GGR04_002638</name>
</gene>
<name>A0A7W6MK63_9HYPH</name>
<feature type="transmembrane region" description="Helical" evidence="1">
    <location>
        <begin position="63"/>
        <end position="82"/>
    </location>
</feature>
<dbReference type="RefSeq" id="WP_183200311.1">
    <property type="nucleotide sequence ID" value="NZ_JACIEK010000006.1"/>
</dbReference>
<feature type="transmembrane region" description="Helical" evidence="1">
    <location>
        <begin position="125"/>
        <end position="145"/>
    </location>
</feature>
<evidence type="ECO:0000256" key="1">
    <source>
        <dbReference type="SAM" id="Phobius"/>
    </source>
</evidence>
<keyword evidence="1" id="KW-1133">Transmembrane helix</keyword>
<feature type="transmembrane region" description="Helical" evidence="1">
    <location>
        <begin position="445"/>
        <end position="463"/>
    </location>
</feature>
<sequence>MRTSHLDVGEGARALLRSVAIAGAALAIVAFAVFAHTVHPAIAIGGTVVISAAAYLGNRALAVTMLLAAALFQNLVVSLASPEITVGDFDLARAYSFLMLATIWPLAYGEHWIRFRGLSAATDRHLLVTSAALGAIGLYLLIGMVSSPSSAVIYLRNVATGLLLYQIALIAMRRETLRLQTVIAILAALVAGCGYVELLFRAEWLRFTQGEAYWALSMADATVTSYWDKQAAETGVVMLGLVDTFRITLFNTPLLAGLDIQLSRLFGPNMHAISFGYALAFLSVYALFTARYVLAAALVPLLVLTSVKGAIIVVASTGLGWVLSRLFGTRLAFGCLVALLVVYSAVGIVVGRQIGDFHVLGLMGGVFNFLEFPIGHGLGAGGNLNIDFATLNWPEYQAAGRTPFAMESAVGVLLYQMGFSTAFLLGVYVWLAWRTTLIAARTRDPLHLAVGFALLAIVFNGLFQEEALFSPLAIGLPLLLCGLIHGATFRTNGL</sequence>
<evidence type="ECO:0008006" key="4">
    <source>
        <dbReference type="Google" id="ProtNLM"/>
    </source>
</evidence>
<feature type="transmembrane region" description="Helical" evidence="1">
    <location>
        <begin position="94"/>
        <end position="113"/>
    </location>
</feature>
<keyword evidence="1" id="KW-0472">Membrane</keyword>
<feature type="transmembrane region" description="Helical" evidence="1">
    <location>
        <begin position="151"/>
        <end position="170"/>
    </location>
</feature>
<evidence type="ECO:0000313" key="2">
    <source>
        <dbReference type="EMBL" id="MBB3998790.1"/>
    </source>
</evidence>
<dbReference type="EMBL" id="JACIEK010000006">
    <property type="protein sequence ID" value="MBB3998790.1"/>
    <property type="molecule type" value="Genomic_DNA"/>
</dbReference>
<feature type="transmembrane region" description="Helical" evidence="1">
    <location>
        <begin position="12"/>
        <end position="32"/>
    </location>
</feature>
<feature type="transmembrane region" description="Helical" evidence="1">
    <location>
        <begin position="331"/>
        <end position="354"/>
    </location>
</feature>
<accession>A0A7W6MK63</accession>
<feature type="transmembrane region" description="Helical" evidence="1">
    <location>
        <begin position="294"/>
        <end position="319"/>
    </location>
</feature>
<feature type="transmembrane region" description="Helical" evidence="1">
    <location>
        <begin position="38"/>
        <end position="56"/>
    </location>
</feature>
<feature type="transmembrane region" description="Helical" evidence="1">
    <location>
        <begin position="469"/>
        <end position="489"/>
    </location>
</feature>
<protein>
    <recommendedName>
        <fullName evidence="4">O-antigen ligase domain-containing protein</fullName>
    </recommendedName>
</protein>